<comment type="caution">
    <text evidence="1">The sequence shown here is derived from an EMBL/GenBank/DDBJ whole genome shotgun (WGS) entry which is preliminary data.</text>
</comment>
<organism evidence="1 2">
    <name type="scientific">Danionella cerebrum</name>
    <dbReference type="NCBI Taxonomy" id="2873325"/>
    <lineage>
        <taxon>Eukaryota</taxon>
        <taxon>Metazoa</taxon>
        <taxon>Chordata</taxon>
        <taxon>Craniata</taxon>
        <taxon>Vertebrata</taxon>
        <taxon>Euteleostomi</taxon>
        <taxon>Actinopterygii</taxon>
        <taxon>Neopterygii</taxon>
        <taxon>Teleostei</taxon>
        <taxon>Ostariophysi</taxon>
        <taxon>Cypriniformes</taxon>
        <taxon>Danionidae</taxon>
        <taxon>Danioninae</taxon>
        <taxon>Danionella</taxon>
    </lineage>
</organism>
<evidence type="ECO:0000313" key="1">
    <source>
        <dbReference type="EMBL" id="TRY64865.1"/>
    </source>
</evidence>
<evidence type="ECO:0000313" key="2">
    <source>
        <dbReference type="Proteomes" id="UP000316079"/>
    </source>
</evidence>
<accession>A0A553NHI1</accession>
<sequence>MIPDSLMITEGSGLITALEDQRDLLRRRTQGMEARVPDVLYGPQQCGRLWRNMVLLDQQELQH</sequence>
<keyword evidence="2" id="KW-1185">Reference proteome</keyword>
<reference evidence="1 2" key="1">
    <citation type="journal article" date="2019" name="Sci. Data">
        <title>Hybrid genome assembly and annotation of Danionella translucida.</title>
        <authorList>
            <person name="Kadobianskyi M."/>
            <person name="Schulze L."/>
            <person name="Schuelke M."/>
            <person name="Judkewitz B."/>
        </authorList>
    </citation>
    <scope>NUCLEOTIDE SEQUENCE [LARGE SCALE GENOMIC DNA]</scope>
    <source>
        <strain evidence="1 2">Bolton</strain>
    </source>
</reference>
<name>A0A553NHI1_9TELE</name>
<dbReference type="Proteomes" id="UP000316079">
    <property type="component" value="Unassembled WGS sequence"/>
</dbReference>
<proteinExistence type="predicted"/>
<gene>
    <name evidence="1" type="ORF">DNTS_033458</name>
</gene>
<dbReference type="AlphaFoldDB" id="A0A553NHI1"/>
<dbReference type="EMBL" id="SRMA01026963">
    <property type="protein sequence ID" value="TRY64865.1"/>
    <property type="molecule type" value="Genomic_DNA"/>
</dbReference>
<protein>
    <submittedName>
        <fullName evidence="1">Uncharacterized protein</fullName>
    </submittedName>
</protein>